<dbReference type="PANTHER" id="PTHR43280">
    <property type="entry name" value="ARAC-FAMILY TRANSCRIPTIONAL REGULATOR"/>
    <property type="match status" value="1"/>
</dbReference>
<keyword evidence="4" id="KW-0472">Membrane</keyword>
<dbReference type="PANTHER" id="PTHR43280:SF29">
    <property type="entry name" value="ARAC-FAMILY TRANSCRIPTIONAL REGULATOR"/>
    <property type="match status" value="1"/>
</dbReference>
<keyword evidence="2" id="KW-0238">DNA-binding</keyword>
<keyword evidence="3" id="KW-0804">Transcription</keyword>
<feature type="transmembrane region" description="Helical" evidence="4">
    <location>
        <begin position="184"/>
        <end position="209"/>
    </location>
</feature>
<reference evidence="6 7" key="1">
    <citation type="submission" date="2019-06" db="EMBL/GenBank/DDBJ databases">
        <title>Spirosoma utsteinense sp. nov. isolated from Antarctic ice-free soils.</title>
        <authorList>
            <person name="Tahon G."/>
        </authorList>
    </citation>
    <scope>NUCLEOTIDE SEQUENCE [LARGE SCALE GENOMIC DNA]</scope>
    <source>
        <strain evidence="6 7">LMG 31447</strain>
    </source>
</reference>
<evidence type="ECO:0000313" key="6">
    <source>
        <dbReference type="EMBL" id="MBC3792083.1"/>
    </source>
</evidence>
<keyword evidence="1" id="KW-0805">Transcription regulation</keyword>
<dbReference type="Proteomes" id="UP000700732">
    <property type="component" value="Unassembled WGS sequence"/>
</dbReference>
<feature type="domain" description="HTH araC/xylS-type" evidence="5">
    <location>
        <begin position="299"/>
        <end position="403"/>
    </location>
</feature>
<feature type="transmembrane region" description="Helical" evidence="4">
    <location>
        <begin position="143"/>
        <end position="163"/>
    </location>
</feature>
<evidence type="ECO:0000256" key="2">
    <source>
        <dbReference type="ARBA" id="ARBA00023125"/>
    </source>
</evidence>
<dbReference type="Gene3D" id="1.10.10.60">
    <property type="entry name" value="Homeodomain-like"/>
    <property type="match status" value="2"/>
</dbReference>
<accession>A0ABR6W672</accession>
<feature type="transmembrane region" description="Helical" evidence="4">
    <location>
        <begin position="103"/>
        <end position="123"/>
    </location>
</feature>
<evidence type="ECO:0000313" key="7">
    <source>
        <dbReference type="Proteomes" id="UP000700732"/>
    </source>
</evidence>
<protein>
    <submittedName>
        <fullName evidence="6">AraC-like DNA-binding protein</fullName>
    </submittedName>
</protein>
<evidence type="ECO:0000259" key="5">
    <source>
        <dbReference type="PROSITE" id="PS01124"/>
    </source>
</evidence>
<keyword evidence="7" id="KW-1185">Reference proteome</keyword>
<name>A0ABR6W672_9BACT</name>
<evidence type="ECO:0000256" key="1">
    <source>
        <dbReference type="ARBA" id="ARBA00023015"/>
    </source>
</evidence>
<dbReference type="EMBL" id="VFIA01000013">
    <property type="protein sequence ID" value="MBC3792083.1"/>
    <property type="molecule type" value="Genomic_DNA"/>
</dbReference>
<feature type="transmembrane region" description="Helical" evidence="4">
    <location>
        <begin position="40"/>
        <end position="59"/>
    </location>
</feature>
<dbReference type="PROSITE" id="PS01124">
    <property type="entry name" value="HTH_ARAC_FAMILY_2"/>
    <property type="match status" value="1"/>
</dbReference>
<sequence length="408" mass="47352">MTFYFSAYSTPLLFGFVQAWVYAILLWVRGYREERLSDKLLGWVLVGCALNIWEYMLGFGGIEILWRELEFFPRSLGYLFPVLCYFYLRSQFNTGFLFTRRDLWHAVPFLIFVVYHISVFAMGHDAVIRWEETVHHPYHIADIEFGAGIVIDLLYLYWSLQLYREYRAWIKTQFSETDSISFRWFRNFLIALTITSVFSFLMTMLSLTLGLNFFQDWWDELFEVVLIYYLSINGYTQAQSVRRLTFHSPPSAESEPLDIAVTARSLPGVSTIKKVSTLGLQSAELVAPAISDELLRLRDKLMNYMSREKPYLEPELSLADLARRLHTNPAILSQVINTGLGKNFNDFVNEYRVEAFKEQVRNPANTHLSFLGIALDCGFNSKATFNRAFRKCTGQAPGEFLSTQKLPP</sequence>
<comment type="caution">
    <text evidence="6">The sequence shown here is derived from an EMBL/GenBank/DDBJ whole genome shotgun (WGS) entry which is preliminary data.</text>
</comment>
<evidence type="ECO:0000256" key="4">
    <source>
        <dbReference type="SAM" id="Phobius"/>
    </source>
</evidence>
<organism evidence="6 7">
    <name type="scientific">Spirosoma utsteinense</name>
    <dbReference type="NCBI Taxonomy" id="2585773"/>
    <lineage>
        <taxon>Bacteria</taxon>
        <taxon>Pseudomonadati</taxon>
        <taxon>Bacteroidota</taxon>
        <taxon>Cytophagia</taxon>
        <taxon>Cytophagales</taxon>
        <taxon>Cytophagaceae</taxon>
        <taxon>Spirosoma</taxon>
    </lineage>
</organism>
<proteinExistence type="predicted"/>
<dbReference type="SUPFAM" id="SSF46689">
    <property type="entry name" value="Homeodomain-like"/>
    <property type="match status" value="1"/>
</dbReference>
<keyword evidence="4" id="KW-1133">Transmembrane helix</keyword>
<evidence type="ECO:0000256" key="3">
    <source>
        <dbReference type="ARBA" id="ARBA00023163"/>
    </source>
</evidence>
<dbReference type="InterPro" id="IPR009057">
    <property type="entry name" value="Homeodomain-like_sf"/>
</dbReference>
<dbReference type="SMART" id="SM00342">
    <property type="entry name" value="HTH_ARAC"/>
    <property type="match status" value="1"/>
</dbReference>
<feature type="transmembrane region" description="Helical" evidence="4">
    <location>
        <begin position="71"/>
        <end position="88"/>
    </location>
</feature>
<feature type="transmembrane region" description="Helical" evidence="4">
    <location>
        <begin position="6"/>
        <end position="28"/>
    </location>
</feature>
<gene>
    <name evidence="6" type="ORF">FH603_2592</name>
</gene>
<dbReference type="Pfam" id="PF12833">
    <property type="entry name" value="HTH_18"/>
    <property type="match status" value="1"/>
</dbReference>
<keyword evidence="4" id="KW-0812">Transmembrane</keyword>
<dbReference type="RefSeq" id="WP_186737878.1">
    <property type="nucleotide sequence ID" value="NZ_VFIA01000013.1"/>
</dbReference>
<dbReference type="InterPro" id="IPR018060">
    <property type="entry name" value="HTH_AraC"/>
</dbReference>